<evidence type="ECO:0000313" key="2">
    <source>
        <dbReference type="Proteomes" id="UP001153365"/>
    </source>
</evidence>
<dbReference type="Proteomes" id="UP001153365">
    <property type="component" value="Unassembled WGS sequence"/>
</dbReference>
<reference evidence="1" key="1">
    <citation type="submission" date="2022-06" db="EMBL/GenBank/DDBJ databases">
        <authorList>
            <consortium name="SYNGENTA / RWTH Aachen University"/>
        </authorList>
    </citation>
    <scope>NUCLEOTIDE SEQUENCE</scope>
</reference>
<gene>
    <name evidence="1" type="ORF">PPACK8108_LOCUS25511</name>
</gene>
<protein>
    <submittedName>
        <fullName evidence="1">Expressed protein</fullName>
    </submittedName>
</protein>
<dbReference type="AlphaFoldDB" id="A0AAV0BTV4"/>
<feature type="non-terminal residue" evidence="1">
    <location>
        <position position="1"/>
    </location>
</feature>
<name>A0AAV0BTV4_PHAPC</name>
<comment type="caution">
    <text evidence="1">The sequence shown here is derived from an EMBL/GenBank/DDBJ whole genome shotgun (WGS) entry which is preliminary data.</text>
</comment>
<sequence length="127" mass="14368">MNRLYCKLTLYDQAGIHILSPELMVGESFTKIQWIPILAQQTGQVNLEPLFIFNDISLREIGAYRFLLEAGIGDQENQVLTRTIARNMTDRFDVVNFNNYSQDAECLTALDRQLAAAGVNVHLPPLL</sequence>
<evidence type="ECO:0000313" key="1">
    <source>
        <dbReference type="EMBL" id="CAH7690228.1"/>
    </source>
</evidence>
<keyword evidence="2" id="KW-1185">Reference proteome</keyword>
<dbReference type="EMBL" id="CALTRL010006237">
    <property type="protein sequence ID" value="CAH7690228.1"/>
    <property type="molecule type" value="Genomic_DNA"/>
</dbReference>
<organism evidence="1 2">
    <name type="scientific">Phakopsora pachyrhizi</name>
    <name type="common">Asian soybean rust disease fungus</name>
    <dbReference type="NCBI Taxonomy" id="170000"/>
    <lineage>
        <taxon>Eukaryota</taxon>
        <taxon>Fungi</taxon>
        <taxon>Dikarya</taxon>
        <taxon>Basidiomycota</taxon>
        <taxon>Pucciniomycotina</taxon>
        <taxon>Pucciniomycetes</taxon>
        <taxon>Pucciniales</taxon>
        <taxon>Phakopsoraceae</taxon>
        <taxon>Phakopsora</taxon>
    </lineage>
</organism>
<feature type="non-terminal residue" evidence="1">
    <location>
        <position position="127"/>
    </location>
</feature>
<accession>A0AAV0BTV4</accession>
<proteinExistence type="predicted"/>